<accession>A0AAV7X881</accession>
<dbReference type="InterPro" id="IPR002110">
    <property type="entry name" value="Ankyrin_rpt"/>
</dbReference>
<dbReference type="PROSITE" id="PS50088">
    <property type="entry name" value="ANK_REPEAT"/>
    <property type="match status" value="13"/>
</dbReference>
<dbReference type="PANTHER" id="PTHR24173:SF74">
    <property type="entry name" value="ANKYRIN REPEAT DOMAIN-CONTAINING PROTEIN 16"/>
    <property type="match status" value="1"/>
</dbReference>
<feature type="repeat" description="ANK" evidence="4">
    <location>
        <begin position="969"/>
        <end position="1001"/>
    </location>
</feature>
<evidence type="ECO:0000256" key="2">
    <source>
        <dbReference type="ARBA" id="ARBA00022737"/>
    </source>
</evidence>
<feature type="region of interest" description="Disordered" evidence="5">
    <location>
        <begin position="1444"/>
        <end position="1469"/>
    </location>
</feature>
<evidence type="ECO:0000256" key="5">
    <source>
        <dbReference type="SAM" id="MobiDB-lite"/>
    </source>
</evidence>
<keyword evidence="1" id="KW-0597">Phosphoprotein</keyword>
<dbReference type="InterPro" id="IPR058056">
    <property type="entry name" value="WH_TANC1/2"/>
</dbReference>
<dbReference type="Proteomes" id="UP001075354">
    <property type="component" value="Chromosome 14"/>
</dbReference>
<proteinExistence type="predicted"/>
<feature type="repeat" description="ANK" evidence="4">
    <location>
        <begin position="761"/>
        <end position="793"/>
    </location>
</feature>
<feature type="repeat" description="ANK" evidence="4">
    <location>
        <begin position="903"/>
        <end position="935"/>
    </location>
</feature>
<feature type="repeat" description="ANK" evidence="4">
    <location>
        <begin position="1002"/>
        <end position="1034"/>
    </location>
</feature>
<evidence type="ECO:0000313" key="9">
    <source>
        <dbReference type="EMBL" id="KAJ1520756.1"/>
    </source>
</evidence>
<dbReference type="InterPro" id="IPR036770">
    <property type="entry name" value="Ankyrin_rpt-contain_sf"/>
</dbReference>
<dbReference type="Pfam" id="PF00023">
    <property type="entry name" value="Ank"/>
    <property type="match status" value="2"/>
</dbReference>
<evidence type="ECO:0000313" key="10">
    <source>
        <dbReference type="Proteomes" id="UP001075354"/>
    </source>
</evidence>
<feature type="compositionally biased region" description="Low complexity" evidence="5">
    <location>
        <begin position="1279"/>
        <end position="1288"/>
    </location>
</feature>
<feature type="compositionally biased region" description="Low complexity" evidence="5">
    <location>
        <begin position="1326"/>
        <end position="1346"/>
    </location>
</feature>
<dbReference type="InterPro" id="IPR041664">
    <property type="entry name" value="AAA_16"/>
</dbReference>
<feature type="domain" description="TANC1/2-like AAA+ ATPase lid" evidence="7">
    <location>
        <begin position="317"/>
        <end position="401"/>
    </location>
</feature>
<evidence type="ECO:0000259" key="6">
    <source>
        <dbReference type="Pfam" id="PF13191"/>
    </source>
</evidence>
<comment type="caution">
    <text evidence="9">The sequence shown here is derived from an EMBL/GenBank/DDBJ whole genome shotgun (WGS) entry which is preliminary data.</text>
</comment>
<feature type="repeat" description="ANK" evidence="4">
    <location>
        <begin position="936"/>
        <end position="968"/>
    </location>
</feature>
<evidence type="ECO:0000259" key="8">
    <source>
        <dbReference type="Pfam" id="PF25521"/>
    </source>
</evidence>
<feature type="compositionally biased region" description="Pro residues" evidence="5">
    <location>
        <begin position="1"/>
        <end position="17"/>
    </location>
</feature>
<dbReference type="Pfam" id="PF13637">
    <property type="entry name" value="Ank_4"/>
    <property type="match status" value="2"/>
</dbReference>
<feature type="repeat" description="ANK" evidence="4">
    <location>
        <begin position="1170"/>
        <end position="1195"/>
    </location>
</feature>
<feature type="repeat" description="ANK" evidence="4">
    <location>
        <begin position="1203"/>
        <end position="1235"/>
    </location>
</feature>
<keyword evidence="3 4" id="KW-0040">ANK repeat</keyword>
<protein>
    <recommendedName>
        <fullName evidence="11">Ankyrin repeat domain-containing protein 50</fullName>
    </recommendedName>
</protein>
<feature type="region of interest" description="Disordered" evidence="5">
    <location>
        <begin position="1500"/>
        <end position="1529"/>
    </location>
</feature>
<feature type="repeat" description="ANK" evidence="4">
    <location>
        <begin position="1069"/>
        <end position="1101"/>
    </location>
</feature>
<reference evidence="9" key="1">
    <citation type="submission" date="2022-12" db="EMBL/GenBank/DDBJ databases">
        <title>Chromosome-level genome assembly of the bean flower thrips Megalurothrips usitatus.</title>
        <authorList>
            <person name="Ma L."/>
            <person name="Liu Q."/>
            <person name="Li H."/>
            <person name="Cai W."/>
        </authorList>
    </citation>
    <scope>NUCLEOTIDE SEQUENCE</scope>
    <source>
        <strain evidence="9">Cailab_2022a</strain>
    </source>
</reference>
<gene>
    <name evidence="9" type="ORF">ONE63_003851</name>
</gene>
<dbReference type="Pfam" id="PF25521">
    <property type="entry name" value="WHD_TANC1"/>
    <property type="match status" value="1"/>
</dbReference>
<evidence type="ECO:0000256" key="4">
    <source>
        <dbReference type="PROSITE-ProRule" id="PRU00023"/>
    </source>
</evidence>
<dbReference type="PANTHER" id="PTHR24173">
    <property type="entry name" value="ANKYRIN REPEAT CONTAINING"/>
    <property type="match status" value="1"/>
</dbReference>
<feature type="compositionally biased region" description="Polar residues" evidence="5">
    <location>
        <begin position="1307"/>
        <end position="1317"/>
    </location>
</feature>
<organism evidence="9 10">
    <name type="scientific">Megalurothrips usitatus</name>
    <name type="common">bean blossom thrips</name>
    <dbReference type="NCBI Taxonomy" id="439358"/>
    <lineage>
        <taxon>Eukaryota</taxon>
        <taxon>Metazoa</taxon>
        <taxon>Ecdysozoa</taxon>
        <taxon>Arthropoda</taxon>
        <taxon>Hexapoda</taxon>
        <taxon>Insecta</taxon>
        <taxon>Pterygota</taxon>
        <taxon>Neoptera</taxon>
        <taxon>Paraneoptera</taxon>
        <taxon>Thysanoptera</taxon>
        <taxon>Terebrantia</taxon>
        <taxon>Thripoidea</taxon>
        <taxon>Thripidae</taxon>
        <taxon>Megalurothrips</taxon>
    </lineage>
</organism>
<dbReference type="PRINTS" id="PR01415">
    <property type="entry name" value="ANKYRIN"/>
</dbReference>
<evidence type="ECO:0000259" key="7">
    <source>
        <dbReference type="Pfam" id="PF25520"/>
    </source>
</evidence>
<keyword evidence="10" id="KW-1185">Reference proteome</keyword>
<dbReference type="EMBL" id="JAPTSV010000014">
    <property type="protein sequence ID" value="KAJ1520756.1"/>
    <property type="molecule type" value="Genomic_DNA"/>
</dbReference>
<name>A0AAV7X881_9NEOP</name>
<evidence type="ECO:0008006" key="11">
    <source>
        <dbReference type="Google" id="ProtNLM"/>
    </source>
</evidence>
<dbReference type="SMART" id="SM00248">
    <property type="entry name" value="ANK"/>
    <property type="match status" value="17"/>
</dbReference>
<feature type="repeat" description="ANK" evidence="4">
    <location>
        <begin position="830"/>
        <end position="862"/>
    </location>
</feature>
<feature type="domain" description="Orc1-like AAA ATPase" evidence="6">
    <location>
        <begin position="81"/>
        <end position="209"/>
    </location>
</feature>
<feature type="compositionally biased region" description="Acidic residues" evidence="5">
    <location>
        <begin position="620"/>
        <end position="637"/>
    </location>
</feature>
<dbReference type="Pfam" id="PF13191">
    <property type="entry name" value="AAA_16"/>
    <property type="match status" value="1"/>
</dbReference>
<evidence type="ECO:0000256" key="3">
    <source>
        <dbReference type="ARBA" id="ARBA00023043"/>
    </source>
</evidence>
<feature type="repeat" description="ANK" evidence="4">
    <location>
        <begin position="728"/>
        <end position="760"/>
    </location>
</feature>
<dbReference type="Pfam" id="PF25520">
    <property type="entry name" value="AAA_lid_TANC1"/>
    <property type="match status" value="1"/>
</dbReference>
<feature type="domain" description="TANC1/2-like winged helix" evidence="8">
    <location>
        <begin position="402"/>
        <end position="567"/>
    </location>
</feature>
<feature type="region of interest" description="Disordered" evidence="5">
    <location>
        <begin position="1"/>
        <end position="40"/>
    </location>
</feature>
<dbReference type="Gene3D" id="1.25.40.20">
    <property type="entry name" value="Ankyrin repeat-containing domain"/>
    <property type="match status" value="7"/>
</dbReference>
<feature type="region of interest" description="Disordered" evidence="5">
    <location>
        <begin position="1385"/>
        <end position="1418"/>
    </location>
</feature>
<dbReference type="Pfam" id="PF12796">
    <property type="entry name" value="Ank_2"/>
    <property type="match status" value="4"/>
</dbReference>
<feature type="region of interest" description="Disordered" evidence="5">
    <location>
        <begin position="1267"/>
        <end position="1353"/>
    </location>
</feature>
<sequence>MADPSGPGPGPSGPGPGPGSDAMAAGGGGGEEAVVDDGVADGAADAVNGAARKPTTVLATVSAAPCQQPPQHQGSPLERKRFFCREWAFAKLAHCLEARPASKTCGALVVGGPGTGKTALCCEAVWPAQGPAGRQQRALRRRLLAYHFCQAHDASTLATAEFIRGLVRQLRAIHTAHLQLAAQHAADAPAALPTQSLSPAAAAAYVEKLRTDPEIQAALNSDMLERDPDEALRRCVLFPLLELEAPRQCLFLLVDSLDEVGPLEAPVPGTVASRTIGELLANNHHLFPQWLLLVVTARRQSKAVAKMFTGFRKISLDDLRKSQVVRDVQQYILARLDREDSLRQHISRDTAEMLNQLHIKSNGCFLYLEKVLDGVADNFIVLREVREIPGTLNGLYLWLCQRLFNRKQFAKVKPLLNVLLTTRRPLTRDELAAVICTSLPNVTREYFNWRLHLLRRVLVTAGPAPRPQLLLFHHSFAEWLLDVKHCTQKYLCSAGQGHAMLAMWYTMRAKQLSKEEVQSFAYHLSKLPPLPKPDKSETAAIGGAAAASAPTLDTHQMQVLWLIDSGAPVEGCLLPAEKEDAADAEVLTPSLPAPREPQVLKLLLEAGARPPPRDGLSDTDLADDDLGDVAGDLDEDPVERASIGVGVDGKPASIDDEATSSQVSEPSPASGALAELLGMLGMDRDVNRADPSSGRTLLHALAAEGDARLLELALSSCPEADLERTDRHGQTPLNLAARHGHADVVEVLLAGGAQVDHADRDGWTALRAAAWGGHRQVVDLLLDAGAAVDYADTDQRTALRAAAWGGHEEIVLALLRAAPSSAHVNRTDDEGRTALIAAAYMGHAEIVEHLLEYGAEIDHADNDGRTALSVAALCVPANEGYAKVSVVTILLEKGASVDHQDKDGMTPLLVAAFEGHRDVCELLLESEADVDHADRCGRTPLWAAASMGHSAVVALLLFWGCYVDSIDNEGRTVLSVAAAQGNTEVVRQLLDRGLDEQHRDNSGWTPLHYAAFEGHREVCEALLEGGARVDEPDNDGKGPLMLAAQEGHVGLVQDLLVRHGAPSDQKAHDGKTAMRMAALEGHYEVVRCLIQSGADVDAKDADGRSCLYILALENRLPMARFLLDQGGADVESRDSEGRTPLHVSAWQGHVEMVALLLTVGGADVNAVDHDNRTALHSASWQGNSSIVRILLEHGAIPDHTCNQGATALGIAAQEGHEACVRALLQHGADPNHSDRCGRNALRVAMKSGHENVIRLLEEFAAGSRPHHLRLATNGGSSGAGSITSGASAETKPSSALLIPSGPMAHHNSISPMDSPDSTSKRRSFVSIGNHSSHSKSSSNLTGSTKSSHQESNNTHQLAALSFTQQLQQCTRGGKSRPLSRLLSPLQSEPQSPIYATPPHSPLSDVGSPMALTPTGGAGSISIMADPHFTRDTHMRIILGNASSGVGRHAKSGVDHSGARLPHSKPKRNGIVTNPALRLVPGLKNGLDFAVGRKMNSSARVTNSSVASSPAPTGIVNRPNGFQWRKETPL</sequence>
<feature type="repeat" description="ANK" evidence="4">
    <location>
        <begin position="1035"/>
        <end position="1068"/>
    </location>
</feature>
<keyword evidence="2" id="KW-0677">Repeat</keyword>
<dbReference type="InterPro" id="IPR058018">
    <property type="entry name" value="AAA_lid_TANC1/2"/>
</dbReference>
<dbReference type="SUPFAM" id="SSF48403">
    <property type="entry name" value="Ankyrin repeat"/>
    <property type="match status" value="2"/>
</dbReference>
<feature type="repeat" description="ANK" evidence="4">
    <location>
        <begin position="1136"/>
        <end position="1169"/>
    </location>
</feature>
<feature type="repeat" description="ANK" evidence="4">
    <location>
        <begin position="863"/>
        <end position="902"/>
    </location>
</feature>
<dbReference type="PROSITE" id="PS50297">
    <property type="entry name" value="ANK_REP_REGION"/>
    <property type="match status" value="11"/>
</dbReference>
<feature type="compositionally biased region" description="Polar residues" evidence="5">
    <location>
        <begin position="1500"/>
        <end position="1510"/>
    </location>
</feature>
<evidence type="ECO:0000256" key="1">
    <source>
        <dbReference type="ARBA" id="ARBA00022553"/>
    </source>
</evidence>
<feature type="region of interest" description="Disordered" evidence="5">
    <location>
        <begin position="608"/>
        <end position="669"/>
    </location>
</feature>